<name>A0ABN1JRJ2_9CLOT</name>
<dbReference type="RefSeq" id="WP_343763048.1">
    <property type="nucleotide sequence ID" value="NZ_BAAACG010000016.1"/>
</dbReference>
<dbReference type="EMBL" id="BAAACG010000016">
    <property type="protein sequence ID" value="GAA0745223.1"/>
    <property type="molecule type" value="Genomic_DNA"/>
</dbReference>
<comment type="caution">
    <text evidence="1">The sequence shown here is derived from an EMBL/GenBank/DDBJ whole genome shotgun (WGS) entry which is preliminary data.</text>
</comment>
<organism evidence="1 2">
    <name type="scientific">Clostridium oceanicum</name>
    <dbReference type="NCBI Taxonomy" id="1543"/>
    <lineage>
        <taxon>Bacteria</taxon>
        <taxon>Bacillati</taxon>
        <taxon>Bacillota</taxon>
        <taxon>Clostridia</taxon>
        <taxon>Eubacteriales</taxon>
        <taxon>Clostridiaceae</taxon>
        <taxon>Clostridium</taxon>
    </lineage>
</organism>
<protein>
    <submittedName>
        <fullName evidence="1">Uncharacterized protein</fullName>
    </submittedName>
</protein>
<proteinExistence type="predicted"/>
<evidence type="ECO:0000313" key="2">
    <source>
        <dbReference type="Proteomes" id="UP001501510"/>
    </source>
</evidence>
<sequence length="272" mass="31772">MIPVLHLNSDIKKAYSKDSFISKIKDRYSIIFQKENRISDLDLDIIKIKFPCNYNKKSYYNNLNKALKISKSKECIVAPNTIRLLDYRVLNSFQKNLFSYSVVESIKTILTLNKRNIKNSYIVIYDAADVINFKIIEFLSTKIKYMILVSENMKKLVSISEYIIANYGITPIITKNLENALNKADFFIYSGNEKIYKEVPIWYINNMNLNNLSMQVNSVTYKVPWDVYDIDFTPELLGGILCQMEEKDIEKSLIYNGISIDKIKYNDYVIDL</sequence>
<accession>A0ABN1JRJ2</accession>
<reference evidence="1 2" key="1">
    <citation type="journal article" date="2019" name="Int. J. Syst. Evol. Microbiol.">
        <title>The Global Catalogue of Microorganisms (GCM) 10K type strain sequencing project: providing services to taxonomists for standard genome sequencing and annotation.</title>
        <authorList>
            <consortium name="The Broad Institute Genomics Platform"/>
            <consortium name="The Broad Institute Genome Sequencing Center for Infectious Disease"/>
            <person name="Wu L."/>
            <person name="Ma J."/>
        </authorList>
    </citation>
    <scope>NUCLEOTIDE SEQUENCE [LARGE SCALE GENOMIC DNA]</scope>
    <source>
        <strain evidence="1 2">JCM 1407</strain>
    </source>
</reference>
<evidence type="ECO:0000313" key="1">
    <source>
        <dbReference type="EMBL" id="GAA0745223.1"/>
    </source>
</evidence>
<gene>
    <name evidence="1" type="ORF">GCM10008906_31180</name>
</gene>
<dbReference type="Proteomes" id="UP001501510">
    <property type="component" value="Unassembled WGS sequence"/>
</dbReference>
<keyword evidence="2" id="KW-1185">Reference proteome</keyword>